<protein>
    <submittedName>
        <fullName evidence="1">Uncharacterized protein</fullName>
    </submittedName>
</protein>
<organism evidence="1 2">
    <name type="scientific">Clostridium ragsdalei P11</name>
    <dbReference type="NCBI Taxonomy" id="1353534"/>
    <lineage>
        <taxon>Bacteria</taxon>
        <taxon>Bacillati</taxon>
        <taxon>Bacillota</taxon>
        <taxon>Clostridia</taxon>
        <taxon>Eubacteriales</taxon>
        <taxon>Clostridiaceae</taxon>
        <taxon>Clostridium</taxon>
    </lineage>
</organism>
<dbReference type="RefSeq" id="WP_065076778.1">
    <property type="nucleotide sequence ID" value="NZ_LROS01000003.1"/>
</dbReference>
<keyword evidence="2" id="KW-1185">Reference proteome</keyword>
<dbReference type="PATRIC" id="fig|1353534.3.peg.355"/>
<dbReference type="EMBL" id="LROS01000003">
    <property type="protein sequence ID" value="OBR96835.1"/>
    <property type="molecule type" value="Genomic_DNA"/>
</dbReference>
<evidence type="ECO:0000313" key="1">
    <source>
        <dbReference type="EMBL" id="OBR96835.1"/>
    </source>
</evidence>
<reference evidence="1 2" key="1">
    <citation type="journal article" date="2012" name="Front. Microbiol.">
        <title>Draft Genome Sequence of the Virulent Strain 01-B526 of the Fish Pathogen Aeromonas salmonicida.</title>
        <authorList>
            <person name="Charette S.J."/>
            <person name="Brochu F."/>
            <person name="Boyle B."/>
            <person name="Filion G."/>
            <person name="Tanaka K.H."/>
            <person name="Derome N."/>
        </authorList>
    </citation>
    <scope>NUCLEOTIDE SEQUENCE [LARGE SCALE GENOMIC DNA]</scope>
    <source>
        <strain evidence="1 2">P11</strain>
    </source>
</reference>
<dbReference type="Proteomes" id="UP000093954">
    <property type="component" value="Unassembled WGS sequence"/>
</dbReference>
<gene>
    <name evidence="1" type="ORF">CLRAG_03440</name>
</gene>
<comment type="caution">
    <text evidence="1">The sequence shown here is derived from an EMBL/GenBank/DDBJ whole genome shotgun (WGS) entry which is preliminary data.</text>
</comment>
<proteinExistence type="predicted"/>
<sequence>MNLNYSLCQNIDVATTNLWQLRNDTCRIRWNDIVIAQDYFCWLNNAIFADYSTITFLLKSMPDINQFDLRPIYCIMRSSLEKYADILNLYIKGKPYYAYMNYLNCYSASRTFKANGEIDIATNKSKEADEYKNIVKQTFNTDTCNRTTRYYLLGEFNKLPQLDNIPFVLEFNRNIANLDSRLSQILHNNVESNISSNFKKTNEIIKSIHYMMYISLCLFQIHYNWYTLQINQGLQYLKNAINIINDNQAIQNL</sequence>
<name>A0A1A6B3I0_9CLOT</name>
<evidence type="ECO:0000313" key="2">
    <source>
        <dbReference type="Proteomes" id="UP000093954"/>
    </source>
</evidence>
<accession>A0A1A6B3I0</accession>
<dbReference type="AlphaFoldDB" id="A0A1A6B3I0"/>